<name>A0A5R9C624_9LACT</name>
<reference evidence="2 5" key="2">
    <citation type="submission" date="2024-08" db="EMBL/GenBank/DDBJ databases">
        <authorList>
            <person name="Arias E."/>
        </authorList>
    </citation>
    <scope>NUCLEOTIDE SEQUENCE [LARGE SCALE GENOMIC DNA]</scope>
    <source>
        <strain evidence="2 5">FAM 24106</strain>
    </source>
</reference>
<feature type="domain" description="PPM-type phosphatase" evidence="1">
    <location>
        <begin position="1"/>
        <end position="242"/>
    </location>
</feature>
<protein>
    <submittedName>
        <fullName evidence="3">Stp1/IreP family PP2C-type Ser/Thr phosphatase</fullName>
    </submittedName>
</protein>
<keyword evidence="5" id="KW-1185">Reference proteome</keyword>
<dbReference type="InterPro" id="IPR036457">
    <property type="entry name" value="PPM-type-like_dom_sf"/>
</dbReference>
<dbReference type="AlphaFoldDB" id="A0A5R9C624"/>
<dbReference type="SMART" id="SM00332">
    <property type="entry name" value="PP2Cc"/>
    <property type="match status" value="1"/>
</dbReference>
<evidence type="ECO:0000259" key="1">
    <source>
        <dbReference type="PROSITE" id="PS51746"/>
    </source>
</evidence>
<dbReference type="PROSITE" id="PS51746">
    <property type="entry name" value="PPM_2"/>
    <property type="match status" value="1"/>
</dbReference>
<proteinExistence type="predicted"/>
<comment type="caution">
    <text evidence="3">The sequence shown here is derived from an EMBL/GenBank/DDBJ whole genome shotgun (WGS) entry which is preliminary data.</text>
</comment>
<dbReference type="InterPro" id="IPR015655">
    <property type="entry name" value="PP2C"/>
</dbReference>
<sequence>MKATIKSHIGKRETNQDFVATFTNLSNQILAILCDGMGGHNAGDIASEMAVLQLGNSWKKSEFNEQEIHSAEQWLREHINKENKRIYDAATVFQDLNGMGTTLVAAVIFEDSTLVANVGDSRAYVLEASTLNKVTEDHSFANELKLNGQITEEEALIHEKRNTLTRSLGIGSNVIIDFFYLSNTRIQNLLLCSDGLTNAVNETEIQTLLSQRITDLDKVELLVKNALSQGASDNITVCLIEYNSSESIDMESTIGEGGSSDGNR</sequence>
<reference evidence="3 4" key="1">
    <citation type="submission" date="2019-05" db="EMBL/GenBank/DDBJ databases">
        <title>The metagenome of a microbial culture collection derived from dairy environment covers the genomic content of the human microbiome.</title>
        <authorList>
            <person name="Roder T."/>
            <person name="Wuthrich D."/>
            <person name="Sattari Z."/>
            <person name="Von Ah U."/>
            <person name="Bar C."/>
            <person name="Ronchi F."/>
            <person name="Macpherson A.J."/>
            <person name="Ganal-Vonarburg S.C."/>
            <person name="Bruggmann R."/>
            <person name="Vergeres G."/>
        </authorList>
    </citation>
    <scope>NUCLEOTIDE SEQUENCE [LARGE SCALE GENOMIC DNA]</scope>
    <source>
        <strain evidence="3 4">FAM 24235</strain>
    </source>
</reference>
<evidence type="ECO:0000313" key="3">
    <source>
        <dbReference type="EMBL" id="TLQ08525.1"/>
    </source>
</evidence>
<dbReference type="Pfam" id="PF13672">
    <property type="entry name" value="PP2C_2"/>
    <property type="match status" value="1"/>
</dbReference>
<dbReference type="InterPro" id="IPR001932">
    <property type="entry name" value="PPM-type_phosphatase-like_dom"/>
</dbReference>
<dbReference type="GO" id="GO:0004722">
    <property type="term" value="F:protein serine/threonine phosphatase activity"/>
    <property type="evidence" value="ECO:0007669"/>
    <property type="project" value="InterPro"/>
</dbReference>
<dbReference type="SMART" id="SM00331">
    <property type="entry name" value="PP2C_SIG"/>
    <property type="match status" value="1"/>
</dbReference>
<dbReference type="PANTHER" id="PTHR47992">
    <property type="entry name" value="PROTEIN PHOSPHATASE"/>
    <property type="match status" value="1"/>
</dbReference>
<dbReference type="RefSeq" id="WP_138471198.1">
    <property type="nucleotide sequence ID" value="NZ_JABUYJ010000026.1"/>
</dbReference>
<dbReference type="SUPFAM" id="SSF81606">
    <property type="entry name" value="PP2C-like"/>
    <property type="match status" value="1"/>
</dbReference>
<evidence type="ECO:0000313" key="4">
    <source>
        <dbReference type="Proteomes" id="UP000307201"/>
    </source>
</evidence>
<dbReference type="Gene3D" id="3.60.40.10">
    <property type="entry name" value="PPM-type phosphatase domain"/>
    <property type="match status" value="1"/>
</dbReference>
<evidence type="ECO:0000313" key="5">
    <source>
        <dbReference type="Proteomes" id="UP001625374"/>
    </source>
</evidence>
<organism evidence="3 4">
    <name type="scientific">Marinilactibacillus psychrotolerans</name>
    <dbReference type="NCBI Taxonomy" id="191770"/>
    <lineage>
        <taxon>Bacteria</taxon>
        <taxon>Bacillati</taxon>
        <taxon>Bacillota</taxon>
        <taxon>Bacilli</taxon>
        <taxon>Lactobacillales</taxon>
        <taxon>Carnobacteriaceae</taxon>
        <taxon>Marinilactibacillus</taxon>
    </lineage>
</organism>
<evidence type="ECO:0000313" key="2">
    <source>
        <dbReference type="EMBL" id="MFL2102397.1"/>
    </source>
</evidence>
<dbReference type="NCBIfam" id="NF033484">
    <property type="entry name" value="Stp1_PP2C_phos"/>
    <property type="match status" value="1"/>
</dbReference>
<dbReference type="OrthoDB" id="9801841at2"/>
<dbReference type="CDD" id="cd00143">
    <property type="entry name" value="PP2Cc"/>
    <property type="match status" value="1"/>
</dbReference>
<dbReference type="Proteomes" id="UP001625374">
    <property type="component" value="Unassembled WGS sequence"/>
</dbReference>
<gene>
    <name evidence="2" type="ORF">ACEN37_03930</name>
    <name evidence="3" type="ORF">FEZ48_03580</name>
</gene>
<dbReference type="STRING" id="191770.SAMN04488013_1018"/>
<dbReference type="EMBL" id="VBTE01000007">
    <property type="protein sequence ID" value="TLQ08525.1"/>
    <property type="molecule type" value="Genomic_DNA"/>
</dbReference>
<dbReference type="EMBL" id="JBGQQK010000008">
    <property type="protein sequence ID" value="MFL2102397.1"/>
    <property type="molecule type" value="Genomic_DNA"/>
</dbReference>
<accession>A0A5R9C624</accession>
<dbReference type="Proteomes" id="UP000307201">
    <property type="component" value="Unassembled WGS sequence"/>
</dbReference>